<reference evidence="3 4" key="1">
    <citation type="submission" date="2022-03" db="EMBL/GenBank/DDBJ databases">
        <authorList>
            <person name="Jo J.-H."/>
            <person name="Im W.-T."/>
        </authorList>
    </citation>
    <scope>NUCLEOTIDE SEQUENCE [LARGE SCALE GENOMIC DNA]</scope>
    <source>
        <strain evidence="3 4">MA9</strain>
    </source>
</reference>
<gene>
    <name evidence="3" type="ORF">LZ480_12150</name>
</gene>
<comment type="caution">
    <text evidence="3">The sequence shown here is derived from an EMBL/GenBank/DDBJ whole genome shotgun (WGS) entry which is preliminary data.</text>
</comment>
<dbReference type="InterPro" id="IPR009003">
    <property type="entry name" value="Peptidase_S1_PA"/>
</dbReference>
<evidence type="ECO:0000313" key="4">
    <source>
        <dbReference type="Proteomes" id="UP001316087"/>
    </source>
</evidence>
<evidence type="ECO:0000256" key="2">
    <source>
        <dbReference type="SAM" id="SignalP"/>
    </source>
</evidence>
<feature type="chain" id="PRO_5047449930" description="Lipoprotein" evidence="2">
    <location>
        <begin position="24"/>
        <end position="374"/>
    </location>
</feature>
<dbReference type="Proteomes" id="UP001316087">
    <property type="component" value="Unassembled WGS sequence"/>
</dbReference>
<dbReference type="SUPFAM" id="SSF50494">
    <property type="entry name" value="Trypsin-like serine proteases"/>
    <property type="match status" value="1"/>
</dbReference>
<protein>
    <recommendedName>
        <fullName evidence="5">Lipoprotein</fullName>
    </recommendedName>
</protein>
<organism evidence="3 4">
    <name type="scientific">Solibacillus palustris</name>
    <dbReference type="NCBI Taxonomy" id="2908203"/>
    <lineage>
        <taxon>Bacteria</taxon>
        <taxon>Bacillati</taxon>
        <taxon>Bacillota</taxon>
        <taxon>Bacilli</taxon>
        <taxon>Bacillales</taxon>
        <taxon>Caryophanaceae</taxon>
        <taxon>Solibacillus</taxon>
    </lineage>
</organism>
<name>A0ABS9UEX6_9BACL</name>
<proteinExistence type="predicted"/>
<dbReference type="EMBL" id="JAKZFC010000004">
    <property type="protein sequence ID" value="MCH7322644.1"/>
    <property type="molecule type" value="Genomic_DNA"/>
</dbReference>
<dbReference type="PROSITE" id="PS51257">
    <property type="entry name" value="PROKAR_LIPOPROTEIN"/>
    <property type="match status" value="1"/>
</dbReference>
<keyword evidence="1" id="KW-0720">Serine protease</keyword>
<keyword evidence="1" id="KW-0645">Protease</keyword>
<accession>A0ABS9UEX6</accession>
<dbReference type="RefSeq" id="WP_241369710.1">
    <property type="nucleotide sequence ID" value="NZ_JAKZFC010000004.1"/>
</dbReference>
<keyword evidence="2" id="KW-0732">Signal</keyword>
<keyword evidence="4" id="KW-1185">Reference proteome</keyword>
<feature type="signal peptide" evidence="2">
    <location>
        <begin position="1"/>
        <end position="23"/>
    </location>
</feature>
<sequence length="374" mass="42490">MKKFILICIVLLLAACSDSTEKATWVAQNIPNEKKDLAPTYPDEVAVYSPNVNTTGQVIKQKEREKWILVNAQEVAGHPNVLVHNKMLTLGEVVAVDAVNNISLIHIRNSTKYEVAEIVPFTTTRKGEQVTATSQQIEALLQQAIDEPIDWQQRYEKNRTLLEGLERKTHENFTTYYSKNLFTYNSDELKYAAMQLIDTLNKAINQHHFDELNLLISSDDVKEEMTYVTNPINGFKIKEAKRDGVYYFVNGVDENKEDVRLTFILEDQLYKLIGANIINTDDIIDEKIVTIDVIEQKKLSEVPALEMFANKHLTNIKIKTPDLTWQLSYKDNKIAVQKDGKASYSCSEAKIQNNVLTLIGCGPQNVSVPLVKLK</sequence>
<keyword evidence="1" id="KW-0378">Hydrolase</keyword>
<evidence type="ECO:0008006" key="5">
    <source>
        <dbReference type="Google" id="ProtNLM"/>
    </source>
</evidence>
<evidence type="ECO:0000313" key="3">
    <source>
        <dbReference type="EMBL" id="MCH7322644.1"/>
    </source>
</evidence>
<evidence type="ECO:0000256" key="1">
    <source>
        <dbReference type="ARBA" id="ARBA00022825"/>
    </source>
</evidence>